<reference evidence="2" key="1">
    <citation type="submission" date="2022-11" db="UniProtKB">
        <authorList>
            <consortium name="WormBaseParasite"/>
        </authorList>
    </citation>
    <scope>IDENTIFICATION</scope>
</reference>
<sequence>MGSNRYLSTSVNQRSQRLWDVVVNIYSDLRICRTLWGCKGTRVPEGVVTFDLRMWKFNSYRVEIENGSCKDTSLSTAK</sequence>
<protein>
    <submittedName>
        <fullName evidence="2">Candidate secreted effector</fullName>
    </submittedName>
</protein>
<organism evidence="1 2">
    <name type="scientific">Meloidogyne incognita</name>
    <name type="common">Southern root-knot nematode worm</name>
    <name type="synonym">Oxyuris incognita</name>
    <dbReference type="NCBI Taxonomy" id="6306"/>
    <lineage>
        <taxon>Eukaryota</taxon>
        <taxon>Metazoa</taxon>
        <taxon>Ecdysozoa</taxon>
        <taxon>Nematoda</taxon>
        <taxon>Chromadorea</taxon>
        <taxon>Rhabditida</taxon>
        <taxon>Tylenchina</taxon>
        <taxon>Tylenchomorpha</taxon>
        <taxon>Tylenchoidea</taxon>
        <taxon>Meloidogynidae</taxon>
        <taxon>Meloidogyninae</taxon>
        <taxon>Meloidogyne</taxon>
        <taxon>Meloidogyne incognita group</taxon>
    </lineage>
</organism>
<evidence type="ECO:0000313" key="2">
    <source>
        <dbReference type="WBParaSite" id="Minc3s06555g39991"/>
    </source>
</evidence>
<evidence type="ECO:0000313" key="1">
    <source>
        <dbReference type="Proteomes" id="UP000887563"/>
    </source>
</evidence>
<dbReference type="WBParaSite" id="Minc3s06555g39991">
    <property type="protein sequence ID" value="Minc3s06555g39991"/>
    <property type="gene ID" value="Minc3s06555g39991"/>
</dbReference>
<proteinExistence type="predicted"/>
<dbReference type="Proteomes" id="UP000887563">
    <property type="component" value="Unplaced"/>
</dbReference>
<accession>A0A914NHR7</accession>
<dbReference type="AlphaFoldDB" id="A0A914NHR7"/>
<keyword evidence="1" id="KW-1185">Reference proteome</keyword>
<name>A0A914NHR7_MELIC</name>